<evidence type="ECO:0000313" key="7">
    <source>
        <dbReference type="Proteomes" id="UP001156666"/>
    </source>
</evidence>
<reference evidence="6" key="1">
    <citation type="journal article" date="2014" name="Int. J. Syst. Evol. Microbiol.">
        <title>Complete genome sequence of Corynebacterium casei LMG S-19264T (=DSM 44701T), isolated from a smear-ripened cheese.</title>
        <authorList>
            <consortium name="US DOE Joint Genome Institute (JGI-PGF)"/>
            <person name="Walter F."/>
            <person name="Albersmeier A."/>
            <person name="Kalinowski J."/>
            <person name="Ruckert C."/>
        </authorList>
    </citation>
    <scope>NUCLEOTIDE SEQUENCE</scope>
    <source>
        <strain evidence="6">NBRC 108769</strain>
    </source>
</reference>
<dbReference type="EMBL" id="BSOH01000014">
    <property type="protein sequence ID" value="GLR17755.1"/>
    <property type="molecule type" value="Genomic_DNA"/>
</dbReference>
<comment type="caution">
    <text evidence="6">The sequence shown here is derived from an EMBL/GenBank/DDBJ whole genome shotgun (WGS) entry which is preliminary data.</text>
</comment>
<dbReference type="AlphaFoldDB" id="A0AA37SPR7"/>
<dbReference type="PROSITE" id="PS50110">
    <property type="entry name" value="RESPONSE_REGULATORY"/>
    <property type="match status" value="1"/>
</dbReference>
<keyword evidence="7" id="KW-1185">Reference proteome</keyword>
<dbReference type="SUPFAM" id="SSF46894">
    <property type="entry name" value="C-terminal effector domain of the bipartite response regulators"/>
    <property type="match status" value="1"/>
</dbReference>
<dbReference type="InterPro" id="IPR011006">
    <property type="entry name" value="CheY-like_superfamily"/>
</dbReference>
<dbReference type="PROSITE" id="PS50043">
    <property type="entry name" value="HTH_LUXR_2"/>
    <property type="match status" value="1"/>
</dbReference>
<dbReference type="Pfam" id="PF00072">
    <property type="entry name" value="Response_reg"/>
    <property type="match status" value="1"/>
</dbReference>
<dbReference type="SMART" id="SM00421">
    <property type="entry name" value="HTH_LUXR"/>
    <property type="match status" value="1"/>
</dbReference>
<dbReference type="InterPro" id="IPR001789">
    <property type="entry name" value="Sig_transdc_resp-reg_receiver"/>
</dbReference>
<sequence length="207" mass="23249">MKPTLILADDHPLLMQGAVQHLNQHGYQILHTSDNGNDAYLSILEHSPDIAILDMDMPILTGLEVAKKVKVNNVKTKIVILTLYKQEAILVEVGQSIEGYVTKDSALEELDNCLQKVHIGELYISPKLKGNIIFDNKIPNLELLTPTEIKILKMLKQNLTSADVADQLFVSKRTVEKHRSNIIQKLDLGSSHNALFMWLNKHGDKLN</sequence>
<gene>
    <name evidence="6" type="ORF">GCM10007940_23700</name>
</gene>
<dbReference type="CDD" id="cd17535">
    <property type="entry name" value="REC_NarL-like"/>
    <property type="match status" value="1"/>
</dbReference>
<dbReference type="InterPro" id="IPR058245">
    <property type="entry name" value="NreC/VraR/RcsB-like_REC"/>
</dbReference>
<dbReference type="GO" id="GO:0000160">
    <property type="term" value="P:phosphorelay signal transduction system"/>
    <property type="evidence" value="ECO:0007669"/>
    <property type="project" value="InterPro"/>
</dbReference>
<dbReference type="PRINTS" id="PR00038">
    <property type="entry name" value="HTHLUXR"/>
</dbReference>
<keyword evidence="2 6" id="KW-0238">DNA-binding</keyword>
<dbReference type="Proteomes" id="UP001156666">
    <property type="component" value="Unassembled WGS sequence"/>
</dbReference>
<feature type="domain" description="Response regulatory" evidence="5">
    <location>
        <begin position="4"/>
        <end position="118"/>
    </location>
</feature>
<dbReference type="InterPro" id="IPR000792">
    <property type="entry name" value="Tscrpt_reg_LuxR_C"/>
</dbReference>
<name>A0AA37SPR7_9BACT</name>
<dbReference type="Pfam" id="PF00196">
    <property type="entry name" value="GerE"/>
    <property type="match status" value="1"/>
</dbReference>
<evidence type="ECO:0000313" key="6">
    <source>
        <dbReference type="EMBL" id="GLR17755.1"/>
    </source>
</evidence>
<dbReference type="RefSeq" id="WP_235291437.1">
    <property type="nucleotide sequence ID" value="NZ_BSOH01000014.1"/>
</dbReference>
<dbReference type="InterPro" id="IPR039420">
    <property type="entry name" value="WalR-like"/>
</dbReference>
<dbReference type="SMART" id="SM00448">
    <property type="entry name" value="REC"/>
    <property type="match status" value="1"/>
</dbReference>
<evidence type="ECO:0000259" key="4">
    <source>
        <dbReference type="PROSITE" id="PS50043"/>
    </source>
</evidence>
<dbReference type="Gene3D" id="3.40.50.2300">
    <property type="match status" value="1"/>
</dbReference>
<feature type="domain" description="HTH luxR-type" evidence="4">
    <location>
        <begin position="137"/>
        <end position="203"/>
    </location>
</feature>
<evidence type="ECO:0000256" key="3">
    <source>
        <dbReference type="PROSITE-ProRule" id="PRU00169"/>
    </source>
</evidence>
<proteinExistence type="predicted"/>
<evidence type="ECO:0000256" key="1">
    <source>
        <dbReference type="ARBA" id="ARBA00022553"/>
    </source>
</evidence>
<protein>
    <submittedName>
        <fullName evidence="6">DNA-binding response regulator</fullName>
    </submittedName>
</protein>
<dbReference type="InterPro" id="IPR016032">
    <property type="entry name" value="Sig_transdc_resp-reg_C-effctor"/>
</dbReference>
<keyword evidence="1 3" id="KW-0597">Phosphoprotein</keyword>
<feature type="modified residue" description="4-aspartylphosphate" evidence="3">
    <location>
        <position position="54"/>
    </location>
</feature>
<dbReference type="GO" id="GO:0006355">
    <property type="term" value="P:regulation of DNA-templated transcription"/>
    <property type="evidence" value="ECO:0007669"/>
    <property type="project" value="InterPro"/>
</dbReference>
<evidence type="ECO:0000259" key="5">
    <source>
        <dbReference type="PROSITE" id="PS50110"/>
    </source>
</evidence>
<dbReference type="PANTHER" id="PTHR43214:SF43">
    <property type="entry name" value="TWO-COMPONENT RESPONSE REGULATOR"/>
    <property type="match status" value="1"/>
</dbReference>
<organism evidence="6 7">
    <name type="scientific">Portibacter lacus</name>
    <dbReference type="NCBI Taxonomy" id="1099794"/>
    <lineage>
        <taxon>Bacteria</taxon>
        <taxon>Pseudomonadati</taxon>
        <taxon>Bacteroidota</taxon>
        <taxon>Saprospiria</taxon>
        <taxon>Saprospirales</taxon>
        <taxon>Haliscomenobacteraceae</taxon>
        <taxon>Portibacter</taxon>
    </lineage>
</organism>
<reference evidence="6" key="2">
    <citation type="submission" date="2023-01" db="EMBL/GenBank/DDBJ databases">
        <title>Draft genome sequence of Portibacter lacus strain NBRC 108769.</title>
        <authorList>
            <person name="Sun Q."/>
            <person name="Mori K."/>
        </authorList>
    </citation>
    <scope>NUCLEOTIDE SEQUENCE</scope>
    <source>
        <strain evidence="6">NBRC 108769</strain>
    </source>
</reference>
<dbReference type="SUPFAM" id="SSF52172">
    <property type="entry name" value="CheY-like"/>
    <property type="match status" value="1"/>
</dbReference>
<dbReference type="PANTHER" id="PTHR43214">
    <property type="entry name" value="TWO-COMPONENT RESPONSE REGULATOR"/>
    <property type="match status" value="1"/>
</dbReference>
<dbReference type="GO" id="GO:0003677">
    <property type="term" value="F:DNA binding"/>
    <property type="evidence" value="ECO:0007669"/>
    <property type="project" value="UniProtKB-KW"/>
</dbReference>
<evidence type="ECO:0000256" key="2">
    <source>
        <dbReference type="ARBA" id="ARBA00023125"/>
    </source>
</evidence>
<dbReference type="CDD" id="cd06170">
    <property type="entry name" value="LuxR_C_like"/>
    <property type="match status" value="1"/>
</dbReference>
<accession>A0AA37SPR7</accession>